<feature type="domain" description="Outer membrane protein beta-barrel" evidence="7">
    <location>
        <begin position="22"/>
        <end position="248"/>
    </location>
</feature>
<name>A0A5B2V830_9HYPH</name>
<sequence>MKSLFLSAAALLGLTVAASAADLPRRSMAPMAAPIMSVPVFTWTGFYVGVQGGYAFGQENVRIYDTVTGLNYGRLDGSDLDGVVGGVHAGYNVQFGSIVVGVEGDIEATGIESKRVETYTAGGVVFTDSYKATLDYQASLRARIGFAFDRALVYATGGVAYGDFGARFSSTAAVGGVSVTNSIKFSDDAFGYTLGAGVEYAVTNNLTVRAEYRYTSYDLGRFDDRTVGLGASSEPDFHTVRVGASYKF</sequence>
<keyword evidence="2 6" id="KW-0732">Signal</keyword>
<protein>
    <submittedName>
        <fullName evidence="8">Porin family protein</fullName>
    </submittedName>
</protein>
<accession>A0A5B2V830</accession>
<dbReference type="Proteomes" id="UP000323142">
    <property type="component" value="Unassembled WGS sequence"/>
</dbReference>
<evidence type="ECO:0000313" key="9">
    <source>
        <dbReference type="Proteomes" id="UP000323142"/>
    </source>
</evidence>
<evidence type="ECO:0000259" key="7">
    <source>
        <dbReference type="Pfam" id="PF13505"/>
    </source>
</evidence>
<evidence type="ECO:0000256" key="4">
    <source>
        <dbReference type="ARBA" id="ARBA00023237"/>
    </source>
</evidence>
<dbReference type="AlphaFoldDB" id="A0A5B2V830"/>
<dbReference type="SUPFAM" id="SSF56925">
    <property type="entry name" value="OMPA-like"/>
    <property type="match status" value="1"/>
</dbReference>
<feature type="chain" id="PRO_5022892207" evidence="6">
    <location>
        <begin position="21"/>
        <end position="248"/>
    </location>
</feature>
<comment type="caution">
    <text evidence="8">The sequence shown here is derived from an EMBL/GenBank/DDBJ whole genome shotgun (WGS) entry which is preliminary data.</text>
</comment>
<comment type="similarity">
    <text evidence="5">Belongs to the Omp25/RopB family.</text>
</comment>
<dbReference type="InterPro" id="IPR011250">
    <property type="entry name" value="OMP/PagP_B-barrel"/>
</dbReference>
<keyword evidence="3" id="KW-0472">Membrane</keyword>
<organism evidence="8 9">
    <name type="scientific">Salinarimonas soli</name>
    <dbReference type="NCBI Taxonomy" id="1638099"/>
    <lineage>
        <taxon>Bacteria</taxon>
        <taxon>Pseudomonadati</taxon>
        <taxon>Pseudomonadota</taxon>
        <taxon>Alphaproteobacteria</taxon>
        <taxon>Hyphomicrobiales</taxon>
        <taxon>Salinarimonadaceae</taxon>
        <taxon>Salinarimonas</taxon>
    </lineage>
</organism>
<dbReference type="Gene3D" id="2.40.160.20">
    <property type="match status" value="1"/>
</dbReference>
<dbReference type="InterPro" id="IPR027385">
    <property type="entry name" value="Beta-barrel_OMP"/>
</dbReference>
<evidence type="ECO:0000256" key="1">
    <source>
        <dbReference type="ARBA" id="ARBA00004442"/>
    </source>
</evidence>
<dbReference type="PANTHER" id="PTHR34001">
    <property type="entry name" value="BLL7405 PROTEIN"/>
    <property type="match status" value="1"/>
</dbReference>
<proteinExistence type="inferred from homology"/>
<keyword evidence="4" id="KW-0998">Cell outer membrane</keyword>
<evidence type="ECO:0000256" key="5">
    <source>
        <dbReference type="ARBA" id="ARBA00038306"/>
    </source>
</evidence>
<evidence type="ECO:0000256" key="3">
    <source>
        <dbReference type="ARBA" id="ARBA00023136"/>
    </source>
</evidence>
<dbReference type="Pfam" id="PF13505">
    <property type="entry name" value="OMP_b-brl"/>
    <property type="match status" value="1"/>
</dbReference>
<gene>
    <name evidence="8" type="ORF">F0L46_23885</name>
</gene>
<dbReference type="InterPro" id="IPR051692">
    <property type="entry name" value="OMP-like"/>
</dbReference>
<dbReference type="OrthoDB" id="8455142at2"/>
<reference evidence="8 9" key="2">
    <citation type="submission" date="2019-09" db="EMBL/GenBank/DDBJ databases">
        <authorList>
            <person name="Jin C."/>
        </authorList>
    </citation>
    <scope>NUCLEOTIDE SEQUENCE [LARGE SCALE GENOMIC DNA]</scope>
    <source>
        <strain evidence="8 9">BN140002</strain>
    </source>
</reference>
<reference evidence="8 9" key="1">
    <citation type="submission" date="2019-09" db="EMBL/GenBank/DDBJ databases">
        <title>Salinarimonas rosea gen. nov., sp. nov., a new member of the a-2 subgroup of the Proteobacteria.</title>
        <authorList>
            <person name="Liu J."/>
        </authorList>
    </citation>
    <scope>NUCLEOTIDE SEQUENCE [LARGE SCALE GENOMIC DNA]</scope>
    <source>
        <strain evidence="8 9">BN140002</strain>
    </source>
</reference>
<dbReference type="PANTHER" id="PTHR34001:SF3">
    <property type="entry name" value="BLL7405 PROTEIN"/>
    <property type="match status" value="1"/>
</dbReference>
<dbReference type="RefSeq" id="WP_149822126.1">
    <property type="nucleotide sequence ID" value="NZ_VUOA01000048.1"/>
</dbReference>
<feature type="signal peptide" evidence="6">
    <location>
        <begin position="1"/>
        <end position="20"/>
    </location>
</feature>
<evidence type="ECO:0000256" key="2">
    <source>
        <dbReference type="ARBA" id="ARBA00022729"/>
    </source>
</evidence>
<evidence type="ECO:0000313" key="8">
    <source>
        <dbReference type="EMBL" id="KAA2234357.1"/>
    </source>
</evidence>
<dbReference type="GO" id="GO:0009279">
    <property type="term" value="C:cell outer membrane"/>
    <property type="evidence" value="ECO:0007669"/>
    <property type="project" value="UniProtKB-SubCell"/>
</dbReference>
<dbReference type="EMBL" id="VUOA01000048">
    <property type="protein sequence ID" value="KAA2234357.1"/>
    <property type="molecule type" value="Genomic_DNA"/>
</dbReference>
<evidence type="ECO:0000256" key="6">
    <source>
        <dbReference type="SAM" id="SignalP"/>
    </source>
</evidence>
<comment type="subcellular location">
    <subcellularLocation>
        <location evidence="1">Cell outer membrane</location>
    </subcellularLocation>
</comment>
<keyword evidence="9" id="KW-1185">Reference proteome</keyword>